<dbReference type="InterPro" id="IPR000626">
    <property type="entry name" value="Ubiquitin-like_dom"/>
</dbReference>
<dbReference type="CDD" id="cd01763">
    <property type="entry name" value="Ubl_SUMO_like"/>
    <property type="match status" value="1"/>
</dbReference>
<sequence>MVIDSSSDDEDIYGNYETYKKRKMHYIVGRMTSTKSNSENGKHFNDAYHPEENIKPESADEDDDLEDSMELMDRLNKRTTNLNRKRKNSESVNNEIEALKEELLKESHDEKIDKGSKSLKIATLQSNFRILLEEIDQNVKQKQRALEENSLFEKTDLVELERLDNASSIIRCSINLMAVEASHSFNKLIRWDMELPFSELFSKYAPEIRIPVEEMAVYCNDKKCEPSDTPLSIGLSDQEVNQLDIFRISDPNLNTINVKWQLKDHRPVMRRIKRDISFSKLKEEYCREEKLKPQKCYLIFDGDRVDENDTPQSLDMEDDDCIDVHQIL</sequence>
<dbReference type="Pfam" id="PF11976">
    <property type="entry name" value="Rad60-SLD"/>
    <property type="match status" value="1"/>
</dbReference>
<dbReference type="InterPro" id="IPR022617">
    <property type="entry name" value="Rad60/SUMO-like_dom"/>
</dbReference>
<dbReference type="Proteomes" id="UP000887540">
    <property type="component" value="Unplaced"/>
</dbReference>
<keyword evidence="5" id="KW-1185">Reference proteome</keyword>
<evidence type="ECO:0000256" key="3">
    <source>
        <dbReference type="SAM" id="MobiDB-lite"/>
    </source>
</evidence>
<feature type="compositionally biased region" description="Basic and acidic residues" evidence="3">
    <location>
        <begin position="40"/>
        <end position="58"/>
    </location>
</feature>
<dbReference type="AlphaFoldDB" id="A0A914EP31"/>
<evidence type="ECO:0000313" key="5">
    <source>
        <dbReference type="Proteomes" id="UP000887540"/>
    </source>
</evidence>
<evidence type="ECO:0000313" key="6">
    <source>
        <dbReference type="WBParaSite" id="ACRNAN_scaffold9139.g24091.t1"/>
    </source>
</evidence>
<dbReference type="Gene3D" id="3.10.20.90">
    <property type="entry name" value="Phosphatidylinositol 3-kinase Catalytic Subunit, Chain A, domain 1"/>
    <property type="match status" value="1"/>
</dbReference>
<dbReference type="PROSITE" id="PS50053">
    <property type="entry name" value="UBIQUITIN_2"/>
    <property type="match status" value="1"/>
</dbReference>
<feature type="domain" description="Ubiquitin-like" evidence="4">
    <location>
        <begin position="256"/>
        <end position="324"/>
    </location>
</feature>
<dbReference type="WBParaSite" id="ACRNAN_scaffold9139.g24091.t1">
    <property type="protein sequence ID" value="ACRNAN_scaffold9139.g24091.t1"/>
    <property type="gene ID" value="ACRNAN_scaffold9139.g24091"/>
</dbReference>
<protein>
    <submittedName>
        <fullName evidence="6">Ubiquitin-like domain-containing protein</fullName>
    </submittedName>
</protein>
<accession>A0A914EP31</accession>
<dbReference type="PANTHER" id="PTHR10562">
    <property type="entry name" value="SMALL UBIQUITIN-RELATED MODIFIER"/>
    <property type="match status" value="1"/>
</dbReference>
<evidence type="ECO:0000259" key="4">
    <source>
        <dbReference type="PROSITE" id="PS50053"/>
    </source>
</evidence>
<dbReference type="InterPro" id="IPR029071">
    <property type="entry name" value="Ubiquitin-like_domsf"/>
</dbReference>
<comment type="similarity">
    <text evidence="1">Belongs to the ubiquitin family. SUMO subfamily.</text>
</comment>
<reference evidence="6" key="1">
    <citation type="submission" date="2022-11" db="UniProtKB">
        <authorList>
            <consortium name="WormBaseParasite"/>
        </authorList>
    </citation>
    <scope>IDENTIFICATION</scope>
</reference>
<name>A0A914EP31_9BILA</name>
<organism evidence="5 6">
    <name type="scientific">Acrobeloides nanus</name>
    <dbReference type="NCBI Taxonomy" id="290746"/>
    <lineage>
        <taxon>Eukaryota</taxon>
        <taxon>Metazoa</taxon>
        <taxon>Ecdysozoa</taxon>
        <taxon>Nematoda</taxon>
        <taxon>Chromadorea</taxon>
        <taxon>Rhabditida</taxon>
        <taxon>Tylenchina</taxon>
        <taxon>Cephalobomorpha</taxon>
        <taxon>Cephaloboidea</taxon>
        <taxon>Cephalobidae</taxon>
        <taxon>Acrobeloides</taxon>
    </lineage>
</organism>
<dbReference type="SUPFAM" id="SSF54236">
    <property type="entry name" value="Ubiquitin-like"/>
    <property type="match status" value="1"/>
</dbReference>
<keyword evidence="2" id="KW-0175">Coiled coil</keyword>
<feature type="region of interest" description="Disordered" evidence="3">
    <location>
        <begin position="33"/>
        <end position="65"/>
    </location>
</feature>
<evidence type="ECO:0000256" key="1">
    <source>
        <dbReference type="ARBA" id="ARBA00009185"/>
    </source>
</evidence>
<proteinExistence type="inferred from homology"/>
<evidence type="ECO:0000256" key="2">
    <source>
        <dbReference type="SAM" id="Coils"/>
    </source>
</evidence>
<feature type="coiled-coil region" evidence="2">
    <location>
        <begin position="65"/>
        <end position="109"/>
    </location>
</feature>